<evidence type="ECO:0000313" key="3">
    <source>
        <dbReference type="Proteomes" id="UP000005801"/>
    </source>
</evidence>
<evidence type="ECO:0000256" key="1">
    <source>
        <dbReference type="SAM" id="Coils"/>
    </source>
</evidence>
<dbReference type="Proteomes" id="UP000005801">
    <property type="component" value="Unassembled WGS sequence"/>
</dbReference>
<keyword evidence="1" id="KW-0175">Coiled coil</keyword>
<protein>
    <submittedName>
        <fullName evidence="2">Uncharacterized protein</fullName>
    </submittedName>
</protein>
<name>A6GGU7_9BACT</name>
<dbReference type="AlphaFoldDB" id="A6GGU7"/>
<organism evidence="2 3">
    <name type="scientific">Plesiocystis pacifica SIR-1</name>
    <dbReference type="NCBI Taxonomy" id="391625"/>
    <lineage>
        <taxon>Bacteria</taxon>
        <taxon>Pseudomonadati</taxon>
        <taxon>Myxococcota</taxon>
        <taxon>Polyangia</taxon>
        <taxon>Nannocystales</taxon>
        <taxon>Nannocystaceae</taxon>
        <taxon>Plesiocystis</taxon>
    </lineage>
</organism>
<reference evidence="2 3" key="1">
    <citation type="submission" date="2007-06" db="EMBL/GenBank/DDBJ databases">
        <authorList>
            <person name="Shimkets L."/>
            <person name="Ferriera S."/>
            <person name="Johnson J."/>
            <person name="Kravitz S."/>
            <person name="Beeson K."/>
            <person name="Sutton G."/>
            <person name="Rogers Y.-H."/>
            <person name="Friedman R."/>
            <person name="Frazier M."/>
            <person name="Venter J.C."/>
        </authorList>
    </citation>
    <scope>NUCLEOTIDE SEQUENCE [LARGE SCALE GENOMIC DNA]</scope>
    <source>
        <strain evidence="2 3">SIR-1</strain>
    </source>
</reference>
<sequence length="257" mass="28426">MDADHFVARPELASAHPYIEAFGWSHPITVSELYRQMSVAVVRLCLAVPEENDYALTRMAWAYAAPWSVSEPVRAFHLRLGERSSRNGHVAKLAMSGQVLGAAERSLCRVELRGGFYPKQVLLALMKRALGELAPEEAAVSWPPTQLLAPTGASGEGSRVQFNASIDHPYFHHNVAMEERLHVPAAMTLAAGLELLERQAADAEARLELSLELQRFVAFGRRDTEFRVSRLGELWQLSLWQDGVERGRMLAGPGAST</sequence>
<accession>A6GGU7</accession>
<gene>
    <name evidence="2" type="ORF">PPSIR1_24454</name>
</gene>
<dbReference type="EMBL" id="ABCS01000111">
    <property type="protein sequence ID" value="EDM74888.1"/>
    <property type="molecule type" value="Genomic_DNA"/>
</dbReference>
<feature type="coiled-coil region" evidence="1">
    <location>
        <begin position="186"/>
        <end position="213"/>
    </location>
</feature>
<proteinExistence type="predicted"/>
<comment type="caution">
    <text evidence="2">The sequence shown here is derived from an EMBL/GenBank/DDBJ whole genome shotgun (WGS) entry which is preliminary data.</text>
</comment>
<evidence type="ECO:0000313" key="2">
    <source>
        <dbReference type="EMBL" id="EDM74888.1"/>
    </source>
</evidence>
<keyword evidence="3" id="KW-1185">Reference proteome</keyword>